<dbReference type="RefSeq" id="WP_284253788.1">
    <property type="nucleotide sequence ID" value="NZ_BAAAQO010000002.1"/>
</dbReference>
<proteinExistence type="predicted"/>
<reference evidence="6" key="1">
    <citation type="journal article" date="2019" name="Int. J. Syst. Evol. Microbiol.">
        <title>The Global Catalogue of Microorganisms (GCM) 10K type strain sequencing project: providing services to taxonomists for standard genome sequencing and annotation.</title>
        <authorList>
            <consortium name="The Broad Institute Genomics Platform"/>
            <consortium name="The Broad Institute Genome Sequencing Center for Infectious Disease"/>
            <person name="Wu L."/>
            <person name="Ma J."/>
        </authorList>
    </citation>
    <scope>NUCLEOTIDE SEQUENCE [LARGE SCALE GENOMIC DNA]</scope>
    <source>
        <strain evidence="6">NBRC 108894</strain>
    </source>
</reference>
<keyword evidence="1" id="KW-0227">DNA damage</keyword>
<dbReference type="CDD" id="cd10028">
    <property type="entry name" value="UDG-F2_TDG_MUG"/>
    <property type="match status" value="1"/>
</dbReference>
<evidence type="ECO:0000256" key="2">
    <source>
        <dbReference type="ARBA" id="ARBA00022801"/>
    </source>
</evidence>
<evidence type="ECO:0000256" key="3">
    <source>
        <dbReference type="ARBA" id="ARBA00023204"/>
    </source>
</evidence>
<keyword evidence="3" id="KW-0234">DNA repair</keyword>
<accession>A0ABQ6K2R6</accession>
<protein>
    <submittedName>
        <fullName evidence="5">Mismatch-specific DNA-glycosylase</fullName>
    </submittedName>
</protein>
<dbReference type="InterPro" id="IPR005122">
    <property type="entry name" value="Uracil-DNA_glycosylase-like"/>
</dbReference>
<dbReference type="PANTHER" id="PTHR12159:SF9">
    <property type="entry name" value="G_T MISMATCH-SPECIFIC THYMINE DNA GLYCOSYLASE"/>
    <property type="match status" value="1"/>
</dbReference>
<dbReference type="InterPro" id="IPR036895">
    <property type="entry name" value="Uracil-DNA_glycosylase-like_sf"/>
</dbReference>
<feature type="domain" description="Uracil-DNA glycosylase-like" evidence="4">
    <location>
        <begin position="17"/>
        <end position="178"/>
    </location>
</feature>
<evidence type="ECO:0000256" key="1">
    <source>
        <dbReference type="ARBA" id="ARBA00022763"/>
    </source>
</evidence>
<dbReference type="InterPro" id="IPR015637">
    <property type="entry name" value="MUG/TDG"/>
</dbReference>
<dbReference type="EMBL" id="BSVB01000001">
    <property type="protein sequence ID" value="GMA94918.1"/>
    <property type="molecule type" value="Genomic_DNA"/>
</dbReference>
<keyword evidence="6" id="KW-1185">Reference proteome</keyword>
<name>A0ABQ6K2R6_9MICO</name>
<dbReference type="SMART" id="SM00987">
    <property type="entry name" value="UreE_C"/>
    <property type="match status" value="1"/>
</dbReference>
<evidence type="ECO:0000259" key="4">
    <source>
        <dbReference type="SMART" id="SM00986"/>
    </source>
</evidence>
<dbReference type="SMART" id="SM00986">
    <property type="entry name" value="UDG"/>
    <property type="match status" value="1"/>
</dbReference>
<evidence type="ECO:0000313" key="6">
    <source>
        <dbReference type="Proteomes" id="UP001157034"/>
    </source>
</evidence>
<evidence type="ECO:0000313" key="5">
    <source>
        <dbReference type="EMBL" id="GMA94918.1"/>
    </source>
</evidence>
<comment type="caution">
    <text evidence="5">The sequence shown here is derived from an EMBL/GenBank/DDBJ whole genome shotgun (WGS) entry which is preliminary data.</text>
</comment>
<dbReference type="SUPFAM" id="SSF52141">
    <property type="entry name" value="Uracil-DNA glycosylase-like"/>
    <property type="match status" value="1"/>
</dbReference>
<dbReference type="PANTHER" id="PTHR12159">
    <property type="entry name" value="G/T AND G/U MISMATCH-SPECIFIC DNA GLYCOSYLASE"/>
    <property type="match status" value="1"/>
</dbReference>
<dbReference type="Proteomes" id="UP001157034">
    <property type="component" value="Unassembled WGS sequence"/>
</dbReference>
<sequence>MPLTRAQLDAVRGTGLAETVAPGTRLLFVGVNPGLRSAAVQAPFALRSNRFWPALFRSGILDRDIVTTNGWRSEDRAHVLARGIGITSLVAGATARAAELTAAELIAGAEAFTARMARQPPRKIAMLGVTAYRIAFRRPRAVLGEQPDRIADVPVWIVPNPSGLNAHATLASITAAYREVAIAAGIDVLEPQVGGVNLDAAGENAGAAGG</sequence>
<keyword evidence="2" id="KW-0378">Hydrolase</keyword>
<dbReference type="Pfam" id="PF03167">
    <property type="entry name" value="UDG"/>
    <property type="match status" value="1"/>
</dbReference>
<dbReference type="Gene3D" id="3.40.470.10">
    <property type="entry name" value="Uracil-DNA glycosylase-like domain"/>
    <property type="match status" value="1"/>
</dbReference>
<organism evidence="5 6">
    <name type="scientific">Pseudolysinimonas kribbensis</name>
    <dbReference type="NCBI Taxonomy" id="433641"/>
    <lineage>
        <taxon>Bacteria</taxon>
        <taxon>Bacillati</taxon>
        <taxon>Actinomycetota</taxon>
        <taxon>Actinomycetes</taxon>
        <taxon>Micrococcales</taxon>
        <taxon>Microbacteriaceae</taxon>
        <taxon>Pseudolysinimonas</taxon>
    </lineage>
</organism>
<gene>
    <name evidence="5" type="ORF">GCM10025881_17420</name>
</gene>